<dbReference type="GO" id="GO:0005085">
    <property type="term" value="F:guanyl-nucleotide exchange factor activity"/>
    <property type="evidence" value="ECO:0007669"/>
    <property type="project" value="InterPro"/>
</dbReference>
<reference evidence="2 3" key="1">
    <citation type="journal article" date="2018" name="G3 (Bethesda)">
        <title>Phylogenetic and Phylogenomic Definition of Rhizopus Species.</title>
        <authorList>
            <person name="Gryganskyi A.P."/>
            <person name="Golan J."/>
            <person name="Dolatabadi S."/>
            <person name="Mondo S."/>
            <person name="Robb S."/>
            <person name="Idnurm A."/>
            <person name="Muszewska A."/>
            <person name="Steczkiewicz K."/>
            <person name="Masonjones S."/>
            <person name="Liao H.L."/>
            <person name="Gajdeczka M.T."/>
            <person name="Anike F."/>
            <person name="Vuek A."/>
            <person name="Anishchenko I.M."/>
            <person name="Voigt K."/>
            <person name="de Hoog G.S."/>
            <person name="Smith M.E."/>
            <person name="Heitman J."/>
            <person name="Vilgalys R."/>
            <person name="Stajich J.E."/>
        </authorList>
    </citation>
    <scope>NUCLEOTIDE SEQUENCE [LARGE SCALE GENOMIC DNA]</scope>
    <source>
        <strain evidence="2 3">LSU 92-RS-03</strain>
    </source>
</reference>
<dbReference type="InterPro" id="IPR035899">
    <property type="entry name" value="DBL_dom_sf"/>
</dbReference>
<dbReference type="AlphaFoldDB" id="A0A367IU00"/>
<feature type="domain" description="DH" evidence="1">
    <location>
        <begin position="181"/>
        <end position="307"/>
    </location>
</feature>
<dbReference type="Proteomes" id="UP000253551">
    <property type="component" value="Unassembled WGS sequence"/>
</dbReference>
<comment type="caution">
    <text evidence="2">The sequence shown here is derived from an EMBL/GenBank/DDBJ whole genome shotgun (WGS) entry which is preliminary data.</text>
</comment>
<dbReference type="PANTHER" id="PTHR12673:SF159">
    <property type="entry name" value="LD03170P"/>
    <property type="match status" value="1"/>
</dbReference>
<evidence type="ECO:0000313" key="2">
    <source>
        <dbReference type="EMBL" id="RCH81106.1"/>
    </source>
</evidence>
<dbReference type="EMBL" id="PJQM01005666">
    <property type="protein sequence ID" value="RCH81106.1"/>
    <property type="molecule type" value="Genomic_DNA"/>
</dbReference>
<accession>A0A367IU00</accession>
<dbReference type="SUPFAM" id="SSF48065">
    <property type="entry name" value="DBL homology domain (DH-domain)"/>
    <property type="match status" value="1"/>
</dbReference>
<protein>
    <recommendedName>
        <fullName evidence="1">DH domain-containing protein</fullName>
    </recommendedName>
</protein>
<proteinExistence type="predicted"/>
<feature type="non-terminal residue" evidence="2">
    <location>
        <position position="307"/>
    </location>
</feature>
<dbReference type="STRING" id="4846.A0A367IU00"/>
<dbReference type="OrthoDB" id="660555at2759"/>
<evidence type="ECO:0000259" key="1">
    <source>
        <dbReference type="PROSITE" id="PS50010"/>
    </source>
</evidence>
<gene>
    <name evidence="2" type="ORF">CU098_007223</name>
</gene>
<dbReference type="GO" id="GO:0005737">
    <property type="term" value="C:cytoplasm"/>
    <property type="evidence" value="ECO:0007669"/>
    <property type="project" value="TreeGrafter"/>
</dbReference>
<dbReference type="Gene3D" id="1.20.900.10">
    <property type="entry name" value="Dbl homology (DH) domain"/>
    <property type="match status" value="1"/>
</dbReference>
<dbReference type="PROSITE" id="PS50010">
    <property type="entry name" value="DH_2"/>
    <property type="match status" value="1"/>
</dbReference>
<dbReference type="InterPro" id="IPR000219">
    <property type="entry name" value="DH_dom"/>
</dbReference>
<sequence length="307" mass="35010">MPPHFPVDEDTAYETKQWASDTIDNLFSDSQPITFEPVQSIPFPQQLEVKPIQKAVNDLKKKYTNNPARRSLSVLETSLFKRNCNNEDARPVARSSRSDIITSPCTLTHSDSAPSLLITSHTQHQKSLSARLKRTLTPEKPYLNKKALSNSEKEGIEIWKNTFNEYLVDSKMTPHGQSPHLLHFVLNELVTTETTYLEHLLIIKQMFMDPLLEAATTYPRPLVNLKDIQTIFAFIPELITLSTLLVNGLNKAINTTENGEIYGSIGKVFCDLEEELEIYIRYAANFSKQQRCIGRADRSIVYRQLVQ</sequence>
<organism evidence="2 3">
    <name type="scientific">Rhizopus stolonifer</name>
    <name type="common">Rhizopus nigricans</name>
    <dbReference type="NCBI Taxonomy" id="4846"/>
    <lineage>
        <taxon>Eukaryota</taxon>
        <taxon>Fungi</taxon>
        <taxon>Fungi incertae sedis</taxon>
        <taxon>Mucoromycota</taxon>
        <taxon>Mucoromycotina</taxon>
        <taxon>Mucoromycetes</taxon>
        <taxon>Mucorales</taxon>
        <taxon>Mucorineae</taxon>
        <taxon>Rhizopodaceae</taxon>
        <taxon>Rhizopus</taxon>
    </lineage>
</organism>
<dbReference type="PANTHER" id="PTHR12673">
    <property type="entry name" value="FACIOGENITAL DYSPLASIA PROTEIN"/>
    <property type="match status" value="1"/>
</dbReference>
<keyword evidence="3" id="KW-1185">Reference proteome</keyword>
<evidence type="ECO:0000313" key="3">
    <source>
        <dbReference type="Proteomes" id="UP000253551"/>
    </source>
</evidence>
<dbReference type="InterPro" id="IPR051092">
    <property type="entry name" value="FYVE_RhoGEF_PH"/>
</dbReference>
<dbReference type="Pfam" id="PF00621">
    <property type="entry name" value="RhoGEF"/>
    <property type="match status" value="1"/>
</dbReference>
<name>A0A367IU00_RHIST</name>